<evidence type="ECO:0000313" key="3">
    <source>
        <dbReference type="Proteomes" id="UP000244937"/>
    </source>
</evidence>
<feature type="chain" id="PRO_5015529433" evidence="1">
    <location>
        <begin position="20"/>
        <end position="174"/>
    </location>
</feature>
<organism evidence="2 3">
    <name type="scientific">Flavobacterium pallidum</name>
    <dbReference type="NCBI Taxonomy" id="2172098"/>
    <lineage>
        <taxon>Bacteria</taxon>
        <taxon>Pseudomonadati</taxon>
        <taxon>Bacteroidota</taxon>
        <taxon>Flavobacteriia</taxon>
        <taxon>Flavobacteriales</taxon>
        <taxon>Flavobacteriaceae</taxon>
        <taxon>Flavobacterium</taxon>
    </lineage>
</organism>
<name>A0A2S1SKI3_9FLAO</name>
<sequence>MQRIFTFFILFLSCCLASAQDVNSINLCEQTITFADGIKVNPEFQSISADNFLLSWMYIENHPGEKANVRLNENGEIIYRSGNKLTEIIKSGFDIEKRQQDQVSFKDITVIVLGKPLAGNSVTIKRDNELICYLIAAGNICGRDMLFQARLGKEPVSNDVLPEALKKVITLGKE</sequence>
<dbReference type="Proteomes" id="UP000244937">
    <property type="component" value="Chromosome"/>
</dbReference>
<evidence type="ECO:0000313" key="2">
    <source>
        <dbReference type="EMBL" id="AWI26920.1"/>
    </source>
</evidence>
<feature type="signal peptide" evidence="1">
    <location>
        <begin position="1"/>
        <end position="19"/>
    </location>
</feature>
<reference evidence="2 3" key="1">
    <citation type="submission" date="2018-05" db="EMBL/GenBank/DDBJ databases">
        <title>Genome sequencing of Flavobacterium sp. HYN0049.</title>
        <authorList>
            <person name="Yi H."/>
            <person name="Baek C."/>
        </authorList>
    </citation>
    <scope>NUCLEOTIDE SEQUENCE [LARGE SCALE GENOMIC DNA]</scope>
    <source>
        <strain evidence="2 3">HYN0049</strain>
    </source>
</reference>
<proteinExistence type="predicted"/>
<protein>
    <submittedName>
        <fullName evidence="2">Uncharacterized protein</fullName>
    </submittedName>
</protein>
<keyword evidence="3" id="KW-1185">Reference proteome</keyword>
<dbReference type="AlphaFoldDB" id="A0A2S1SKI3"/>
<dbReference type="KEGG" id="fpal:HYN49_13960"/>
<evidence type="ECO:0000256" key="1">
    <source>
        <dbReference type="SAM" id="SignalP"/>
    </source>
</evidence>
<dbReference type="EMBL" id="CP029187">
    <property type="protein sequence ID" value="AWI26920.1"/>
    <property type="molecule type" value="Genomic_DNA"/>
</dbReference>
<gene>
    <name evidence="2" type="ORF">HYN49_13960</name>
</gene>
<accession>A0A2S1SKI3</accession>
<dbReference type="RefSeq" id="WP_108904692.1">
    <property type="nucleotide sequence ID" value="NZ_CP029187.1"/>
</dbReference>
<keyword evidence="1" id="KW-0732">Signal</keyword>